<keyword evidence="5 10" id="KW-0436">Ligase</keyword>
<feature type="binding site" evidence="10">
    <location>
        <position position="241"/>
    </location>
    <ligand>
        <name>ATP</name>
        <dbReference type="ChEBI" id="CHEBI:30616"/>
    </ligand>
</feature>
<keyword evidence="4 10" id="KW-0963">Cytoplasm</keyword>
<dbReference type="InterPro" id="IPR020058">
    <property type="entry name" value="Glu/Gln-tRNA-synth_Ib_cat-dom"/>
</dbReference>
<evidence type="ECO:0000313" key="13">
    <source>
        <dbReference type="EMBL" id="MHT00458.1"/>
    </source>
</evidence>
<dbReference type="Gene3D" id="1.10.10.350">
    <property type="match status" value="1"/>
</dbReference>
<dbReference type="InterPro" id="IPR033910">
    <property type="entry name" value="GluRS_core"/>
</dbReference>
<dbReference type="InterPro" id="IPR001412">
    <property type="entry name" value="aa-tRNA-synth_I_CS"/>
</dbReference>
<dbReference type="EC" id="6.1.1.17" evidence="10"/>
<evidence type="ECO:0000259" key="12">
    <source>
        <dbReference type="Pfam" id="PF19269"/>
    </source>
</evidence>
<comment type="subcellular location">
    <subcellularLocation>
        <location evidence="1 10">Cytoplasm</location>
    </subcellularLocation>
</comment>
<dbReference type="GO" id="GO:0005524">
    <property type="term" value="F:ATP binding"/>
    <property type="evidence" value="ECO:0007669"/>
    <property type="project" value="UniProtKB-UniRule"/>
</dbReference>
<dbReference type="PANTHER" id="PTHR43311:SF2">
    <property type="entry name" value="GLUTAMATE--TRNA LIGASE, MITOCHONDRIAL-RELATED"/>
    <property type="match status" value="1"/>
</dbReference>
<dbReference type="PROSITE" id="PS00178">
    <property type="entry name" value="AA_TRNA_LIGASE_I"/>
    <property type="match status" value="1"/>
</dbReference>
<proteinExistence type="inferred from homology"/>
<evidence type="ECO:0000256" key="5">
    <source>
        <dbReference type="ARBA" id="ARBA00022598"/>
    </source>
</evidence>
<sequence length="465" mass="53658">MPQKIKTRFAPSPTGFLHVGGARTALYSWLYARHHQGEFVLRIEDTDVEREKTGAVQAILDAMRWLGMTWDEGPYYQTRRLTRYNEVIDQLLTSGKAYRCYCSKERLDMLKAEQEKNHQNFIYDRHCLGLSGGNESQPHVIRLKCPETGITGWDDLIRGRIEFNNAEFDDFIIRRTDGWPTYNFCVVVDDMDMEISHIIRAEEHINNTPKQIHVYQALNHPLPVFAHVSPILGDDNKKLSKRHGAVSVMQYQQDGFLPEALLNYLVRLGWGHQDKELFSIEEMISAFDIRHVSKSPSAFNTSKLLWLNRHYIAEYPASQLVPWVRVRLKQLEVDVSRGPDIERVISLYQGRARTLEEIAQAMVSYYIPPCNNPDAEQADYNFFIIQSLRHDFAGLEEQQWNKDNIAGLLGQCVSDYETTLQVVSMPLRIFLFGSRNTPSLGECLAVLGKNETLCRMDNLLHNIHI</sequence>
<dbReference type="PANTHER" id="PTHR43311">
    <property type="entry name" value="GLUTAMATE--TRNA LIGASE"/>
    <property type="match status" value="1"/>
</dbReference>
<dbReference type="InterPro" id="IPR045462">
    <property type="entry name" value="aa-tRNA-synth_I_cd-bd"/>
</dbReference>
<comment type="caution">
    <text evidence="10">Lacks conserved residue(s) required for the propagation of feature annotation.</text>
</comment>
<dbReference type="SUPFAM" id="SSF48163">
    <property type="entry name" value="An anticodon-binding domain of class I aminoacyl-tRNA synthetases"/>
    <property type="match status" value="1"/>
</dbReference>
<dbReference type="FunFam" id="3.40.50.620:FF:000007">
    <property type="entry name" value="Glutamate--tRNA ligase"/>
    <property type="match status" value="1"/>
</dbReference>
<feature type="short sequence motif" description="'KMSKS' region" evidence="10">
    <location>
        <begin position="238"/>
        <end position="242"/>
    </location>
</feature>
<evidence type="ECO:0000256" key="2">
    <source>
        <dbReference type="ARBA" id="ARBA00007894"/>
    </source>
</evidence>
<evidence type="ECO:0000259" key="11">
    <source>
        <dbReference type="Pfam" id="PF00749"/>
    </source>
</evidence>
<dbReference type="GO" id="GO:0005829">
    <property type="term" value="C:cytosol"/>
    <property type="evidence" value="ECO:0007669"/>
    <property type="project" value="TreeGrafter"/>
</dbReference>
<accession>A0A3J3CW14</accession>
<keyword evidence="9 10" id="KW-0030">Aminoacyl-tRNA synthetase</keyword>
<keyword evidence="7 10" id="KW-0067">ATP-binding</keyword>
<dbReference type="GO" id="GO:0000049">
    <property type="term" value="F:tRNA binding"/>
    <property type="evidence" value="ECO:0007669"/>
    <property type="project" value="InterPro"/>
</dbReference>
<dbReference type="PRINTS" id="PR00987">
    <property type="entry name" value="TRNASYNTHGLU"/>
</dbReference>
<evidence type="ECO:0000256" key="10">
    <source>
        <dbReference type="HAMAP-Rule" id="MF_00022"/>
    </source>
</evidence>
<gene>
    <name evidence="10" type="primary">gltX</name>
    <name evidence="13" type="ORF">EEN88_22290</name>
</gene>
<dbReference type="InterPro" id="IPR008925">
    <property type="entry name" value="aa_tRNA-synth_I_cd-bd_sf"/>
</dbReference>
<feature type="domain" description="Aminoacyl-tRNA synthetase class I anticodon-binding" evidence="12">
    <location>
        <begin position="320"/>
        <end position="459"/>
    </location>
</feature>
<dbReference type="Pfam" id="PF00749">
    <property type="entry name" value="tRNA-synt_1c"/>
    <property type="match status" value="1"/>
</dbReference>
<comment type="similarity">
    <text evidence="2 10">Belongs to the class-I aminoacyl-tRNA synthetase family. Glutamate--tRNA ligase type 1 subfamily.</text>
</comment>
<dbReference type="InterPro" id="IPR004527">
    <property type="entry name" value="Glu-tRNA-ligase_bac/mito"/>
</dbReference>
<evidence type="ECO:0000256" key="3">
    <source>
        <dbReference type="ARBA" id="ARBA00011245"/>
    </source>
</evidence>
<comment type="subunit">
    <text evidence="3 10">Monomer.</text>
</comment>
<name>A0A3J3CW14_SALER</name>
<dbReference type="CDD" id="cd00808">
    <property type="entry name" value="GluRS_core"/>
    <property type="match status" value="1"/>
</dbReference>
<dbReference type="NCBIfam" id="TIGR00464">
    <property type="entry name" value="gltX_bact"/>
    <property type="match status" value="1"/>
</dbReference>
<dbReference type="InterPro" id="IPR000924">
    <property type="entry name" value="Glu/Gln-tRNA-synth"/>
</dbReference>
<evidence type="ECO:0000256" key="9">
    <source>
        <dbReference type="ARBA" id="ARBA00023146"/>
    </source>
</evidence>
<dbReference type="InterPro" id="IPR014729">
    <property type="entry name" value="Rossmann-like_a/b/a_fold"/>
</dbReference>
<dbReference type="HAMAP" id="MF_00022">
    <property type="entry name" value="Glu_tRNA_synth_type1"/>
    <property type="match status" value="1"/>
</dbReference>
<feature type="domain" description="Glutamyl/glutaminyl-tRNA synthetase class Ib catalytic" evidence="11">
    <location>
        <begin position="4"/>
        <end position="306"/>
    </location>
</feature>
<keyword evidence="8 10" id="KW-0648">Protein biosynthesis</keyword>
<dbReference type="InterPro" id="IPR049940">
    <property type="entry name" value="GluQ/Sye"/>
</dbReference>
<dbReference type="GO" id="GO:0008270">
    <property type="term" value="F:zinc ion binding"/>
    <property type="evidence" value="ECO:0007669"/>
    <property type="project" value="InterPro"/>
</dbReference>
<comment type="catalytic activity">
    <reaction evidence="10">
        <text>tRNA(Glu) + L-glutamate + ATP = L-glutamyl-tRNA(Glu) + AMP + diphosphate</text>
        <dbReference type="Rhea" id="RHEA:23540"/>
        <dbReference type="Rhea" id="RHEA-COMP:9663"/>
        <dbReference type="Rhea" id="RHEA-COMP:9680"/>
        <dbReference type="ChEBI" id="CHEBI:29985"/>
        <dbReference type="ChEBI" id="CHEBI:30616"/>
        <dbReference type="ChEBI" id="CHEBI:33019"/>
        <dbReference type="ChEBI" id="CHEBI:78442"/>
        <dbReference type="ChEBI" id="CHEBI:78520"/>
        <dbReference type="ChEBI" id="CHEBI:456215"/>
        <dbReference type="EC" id="6.1.1.17"/>
    </reaction>
</comment>
<dbReference type="Gene3D" id="3.40.50.620">
    <property type="entry name" value="HUPs"/>
    <property type="match status" value="1"/>
</dbReference>
<dbReference type="Proteomes" id="UP000839513">
    <property type="component" value="Unassembled WGS sequence"/>
</dbReference>
<protein>
    <recommendedName>
        <fullName evidence="10">Glutamate--tRNA ligase</fullName>
        <ecNumber evidence="10">6.1.1.17</ecNumber>
    </recommendedName>
    <alternativeName>
        <fullName evidence="10">Glutamyl-tRNA synthetase</fullName>
        <shortName evidence="10">GluRS</shortName>
    </alternativeName>
</protein>
<dbReference type="EMBL" id="RNUA01000145">
    <property type="protein sequence ID" value="MHT00458.1"/>
    <property type="molecule type" value="Genomic_DNA"/>
</dbReference>
<organism evidence="13">
    <name type="scientific">Salmonella enterica</name>
    <name type="common">Salmonella choleraesuis</name>
    <dbReference type="NCBI Taxonomy" id="28901"/>
    <lineage>
        <taxon>Bacteria</taxon>
        <taxon>Pseudomonadati</taxon>
        <taxon>Pseudomonadota</taxon>
        <taxon>Gammaproteobacteria</taxon>
        <taxon>Enterobacterales</taxon>
        <taxon>Enterobacteriaceae</taxon>
        <taxon>Salmonella</taxon>
    </lineage>
</organism>
<dbReference type="GO" id="GO:0004818">
    <property type="term" value="F:glutamate-tRNA ligase activity"/>
    <property type="evidence" value="ECO:0007669"/>
    <property type="project" value="UniProtKB-UniRule"/>
</dbReference>
<keyword evidence="6 10" id="KW-0547">Nucleotide-binding</keyword>
<comment type="caution">
    <text evidence="13">The sequence shown here is derived from an EMBL/GenBank/DDBJ whole genome shotgun (WGS) entry which is preliminary data.</text>
</comment>
<dbReference type="SUPFAM" id="SSF52374">
    <property type="entry name" value="Nucleotidylyl transferase"/>
    <property type="match status" value="1"/>
</dbReference>
<feature type="short sequence motif" description="'HIGH' region" evidence="10">
    <location>
        <begin position="11"/>
        <end position="21"/>
    </location>
</feature>
<dbReference type="AlphaFoldDB" id="A0A3J3CW14"/>
<dbReference type="InterPro" id="IPR020751">
    <property type="entry name" value="aa-tRNA-synth_I_codon-bd_sub2"/>
</dbReference>
<evidence type="ECO:0000256" key="6">
    <source>
        <dbReference type="ARBA" id="ARBA00022741"/>
    </source>
</evidence>
<comment type="function">
    <text evidence="10">Catalyzes the attachment of glutamate to tRNA(Glu) in a two-step reaction: glutamate is first activated by ATP to form Glu-AMP and then transferred to the acceptor end of tRNA(Glu).</text>
</comment>
<evidence type="ECO:0000256" key="4">
    <source>
        <dbReference type="ARBA" id="ARBA00022490"/>
    </source>
</evidence>
<dbReference type="GO" id="GO:0006424">
    <property type="term" value="P:glutamyl-tRNA aminoacylation"/>
    <property type="evidence" value="ECO:0007669"/>
    <property type="project" value="UniProtKB-UniRule"/>
</dbReference>
<reference evidence="13" key="1">
    <citation type="submission" date="2018-11" db="EMBL/GenBank/DDBJ databases">
        <authorList>
            <consortium name="PulseNet: The National Subtyping Network for Foodborne Disease Surveillance"/>
            <person name="Tarr C.L."/>
            <person name="Trees E."/>
            <person name="Katz L.S."/>
            <person name="Carleton-Romer H.A."/>
            <person name="Stroika S."/>
            <person name="Kucerova Z."/>
            <person name="Roache K.F."/>
            <person name="Sabol A.L."/>
            <person name="Besser J."/>
            <person name="Gerner-Smidt P."/>
        </authorList>
    </citation>
    <scope>NUCLEOTIDE SEQUENCE [LARGE SCALE GENOMIC DNA]</scope>
    <source>
        <strain evidence="13">PNUSAS059687</strain>
    </source>
</reference>
<evidence type="ECO:0000256" key="1">
    <source>
        <dbReference type="ARBA" id="ARBA00004496"/>
    </source>
</evidence>
<evidence type="ECO:0000256" key="8">
    <source>
        <dbReference type="ARBA" id="ARBA00022917"/>
    </source>
</evidence>
<dbReference type="Pfam" id="PF19269">
    <property type="entry name" value="Anticodon_2"/>
    <property type="match status" value="1"/>
</dbReference>
<evidence type="ECO:0000256" key="7">
    <source>
        <dbReference type="ARBA" id="ARBA00022840"/>
    </source>
</evidence>